<sequence>MIFSTTYFINYLKCKNMDDIIRIMYIISVATDIGLRNENRD</sequence>
<evidence type="ECO:0000313" key="1">
    <source>
        <dbReference type="EMBL" id="AGX44354.1"/>
    </source>
</evidence>
<organism evidence="1 2">
    <name type="scientific">Clostridium saccharobutylicum DSM 13864</name>
    <dbReference type="NCBI Taxonomy" id="1345695"/>
    <lineage>
        <taxon>Bacteria</taxon>
        <taxon>Bacillati</taxon>
        <taxon>Bacillota</taxon>
        <taxon>Clostridia</taxon>
        <taxon>Eubacteriales</taxon>
        <taxon>Clostridiaceae</taxon>
        <taxon>Clostridium</taxon>
    </lineage>
</organism>
<reference evidence="1 2" key="1">
    <citation type="journal article" date="2013" name="Genome Announc.">
        <title>Complete Genome Sequence of the Solvent Producer Clostridium saccharobutylicum NCP262 (DSM 13864).</title>
        <authorList>
            <person name="Poehlein A."/>
            <person name="Hartwich K."/>
            <person name="Krabben P."/>
            <person name="Ehrenreich A."/>
            <person name="Liebl W."/>
            <person name="Durre P."/>
            <person name="Gottschalk G."/>
            <person name="Daniel R."/>
        </authorList>
    </citation>
    <scope>NUCLEOTIDE SEQUENCE [LARGE SCALE GENOMIC DNA]</scope>
    <source>
        <strain evidence="1">DSM 13864</strain>
    </source>
</reference>
<proteinExistence type="predicted"/>
<dbReference type="KEGG" id="csb:CLSA_c33910"/>
<name>U5MU89_CLOSA</name>
<gene>
    <name evidence="1" type="ORF">CLSA_c33910</name>
</gene>
<dbReference type="Proteomes" id="UP000017118">
    <property type="component" value="Chromosome"/>
</dbReference>
<evidence type="ECO:0000313" key="2">
    <source>
        <dbReference type="Proteomes" id="UP000017118"/>
    </source>
</evidence>
<keyword evidence="2" id="KW-1185">Reference proteome</keyword>
<dbReference type="AlphaFoldDB" id="U5MU89"/>
<protein>
    <submittedName>
        <fullName evidence="1">Uncharacterized protein</fullName>
    </submittedName>
</protein>
<dbReference type="EMBL" id="CP006721">
    <property type="protein sequence ID" value="AGX44354.1"/>
    <property type="molecule type" value="Genomic_DNA"/>
</dbReference>
<accession>U5MU89</accession>
<dbReference type="HOGENOM" id="CLU_3268185_0_0_9"/>